<organism evidence="2 3">
    <name type="scientific">Gregarina niphandrodes</name>
    <name type="common">Septate eugregarine</name>
    <dbReference type="NCBI Taxonomy" id="110365"/>
    <lineage>
        <taxon>Eukaryota</taxon>
        <taxon>Sar</taxon>
        <taxon>Alveolata</taxon>
        <taxon>Apicomplexa</taxon>
        <taxon>Conoidasida</taxon>
        <taxon>Gregarinasina</taxon>
        <taxon>Eugregarinorida</taxon>
        <taxon>Gregarinidae</taxon>
        <taxon>Gregarina</taxon>
    </lineage>
</organism>
<name>A0A023B3E5_GRENI</name>
<feature type="region of interest" description="Disordered" evidence="1">
    <location>
        <begin position="26"/>
        <end position="61"/>
    </location>
</feature>
<dbReference type="Proteomes" id="UP000019763">
    <property type="component" value="Unassembled WGS sequence"/>
</dbReference>
<dbReference type="GeneID" id="22913991"/>
<evidence type="ECO:0000256" key="1">
    <source>
        <dbReference type="SAM" id="MobiDB-lite"/>
    </source>
</evidence>
<dbReference type="AlphaFoldDB" id="A0A023B3E5"/>
<evidence type="ECO:0000313" key="2">
    <source>
        <dbReference type="EMBL" id="EZG55431.1"/>
    </source>
</evidence>
<dbReference type="VEuPathDB" id="CryptoDB:GNI_113300"/>
<proteinExistence type="predicted"/>
<protein>
    <submittedName>
        <fullName evidence="2">Uncharacterized protein</fullName>
    </submittedName>
</protein>
<feature type="compositionally biased region" description="Low complexity" evidence="1">
    <location>
        <begin position="26"/>
        <end position="38"/>
    </location>
</feature>
<feature type="compositionally biased region" description="Basic and acidic residues" evidence="1">
    <location>
        <begin position="51"/>
        <end position="61"/>
    </location>
</feature>
<comment type="caution">
    <text evidence="2">The sequence shown here is derived from an EMBL/GenBank/DDBJ whole genome shotgun (WGS) entry which is preliminary data.</text>
</comment>
<keyword evidence="3" id="KW-1185">Reference proteome</keyword>
<sequence length="262" mass="28810">MQAIAATKTSSRNLSKRFIVPMVAASSEAQSTESAQASKEALAEVGSKTQGKSDETSWDSDKLMSMMKEVEEKKKEVMKQFSSFQTGDKDSYSHDEKSQTAIRNAVASSQGAGVMRVEYLQSAYTLRCLGQTESVMTKTILPALGVKPFDGSTTVAWNDLPLLHQRLSNPQTKEAALKDIRERTALSRGSPISQNPGSFNTKTGALSAGKVFRTALLRAAFQDINFAKQIVQHQSENVLEDDQLRRLLDLRADAWTDLAVTW</sequence>
<reference evidence="2" key="1">
    <citation type="submission" date="2013-12" db="EMBL/GenBank/DDBJ databases">
        <authorList>
            <person name="Omoto C.K."/>
            <person name="Sibley D."/>
            <person name="Venepally P."/>
            <person name="Hadjithomas M."/>
            <person name="Karamycheva S."/>
            <person name="Brunk B."/>
            <person name="Roos D."/>
            <person name="Caler E."/>
            <person name="Lorenzi H."/>
        </authorList>
    </citation>
    <scope>NUCLEOTIDE SEQUENCE</scope>
</reference>
<evidence type="ECO:0000313" key="3">
    <source>
        <dbReference type="Proteomes" id="UP000019763"/>
    </source>
</evidence>
<gene>
    <name evidence="2" type="ORF">GNI_113300</name>
</gene>
<dbReference type="EMBL" id="AFNH02000847">
    <property type="protein sequence ID" value="EZG55431.1"/>
    <property type="molecule type" value="Genomic_DNA"/>
</dbReference>
<dbReference type="RefSeq" id="XP_011131571.1">
    <property type="nucleotide sequence ID" value="XM_011133269.1"/>
</dbReference>
<accession>A0A023B3E5</accession>